<organism evidence="1 2">
    <name type="scientific">Kluyveromyces marxianus</name>
    <name type="common">Yeast</name>
    <name type="synonym">Candida kefyr</name>
    <dbReference type="NCBI Taxonomy" id="4911"/>
    <lineage>
        <taxon>Eukaryota</taxon>
        <taxon>Fungi</taxon>
        <taxon>Dikarya</taxon>
        <taxon>Ascomycota</taxon>
        <taxon>Saccharomycotina</taxon>
        <taxon>Saccharomycetes</taxon>
        <taxon>Saccharomycetales</taxon>
        <taxon>Saccharomycetaceae</taxon>
        <taxon>Kluyveromyces</taxon>
    </lineage>
</organism>
<sequence length="165" mass="18637">MRLRGFGLFPRHYVKKAKKGDRPKLMESLYSSDAEILKDPKRVKGIAGWLSLQAEDVLGHLDGTVDTNLRRRDSSVSLISGFFRSKTGLVKSLLNGDSATDERSYCYVYSLRENQKPIHDEADGTTLIEVDPTEEINHIEEEVMKNIFTDVVIDDISVILESVHV</sequence>
<accession>A0ABX6EZG9</accession>
<reference evidence="1 2" key="1">
    <citation type="submission" date="2016-03" db="EMBL/GenBank/DDBJ databases">
        <title>How can Kluyveromyces marxianus grow so fast - potential evolutionary course in Saccharomyces Complex revealed by comparative genomics.</title>
        <authorList>
            <person name="Mo W."/>
            <person name="Lu W."/>
            <person name="Yang X."/>
            <person name="Qi J."/>
            <person name="Lv H."/>
        </authorList>
    </citation>
    <scope>NUCLEOTIDE SEQUENCE [LARGE SCALE GENOMIC DNA]</scope>
    <source>
        <strain evidence="1 2">FIM1</strain>
    </source>
</reference>
<keyword evidence="2" id="KW-1185">Reference proteome</keyword>
<protein>
    <submittedName>
        <fullName evidence="1">Uncharacterized protein</fullName>
    </submittedName>
</protein>
<evidence type="ECO:0000313" key="1">
    <source>
        <dbReference type="EMBL" id="QGN17750.1"/>
    </source>
</evidence>
<evidence type="ECO:0000313" key="2">
    <source>
        <dbReference type="Proteomes" id="UP000422736"/>
    </source>
</evidence>
<gene>
    <name evidence="1" type="ORF">FIM1_4959</name>
</gene>
<dbReference type="EMBL" id="CP015060">
    <property type="protein sequence ID" value="QGN17750.1"/>
    <property type="molecule type" value="Genomic_DNA"/>
</dbReference>
<name>A0ABX6EZG9_KLUMA</name>
<reference evidence="1 2" key="2">
    <citation type="submission" date="2019-11" db="EMBL/GenBank/DDBJ databases">
        <authorList>
            <person name="Lu H."/>
        </authorList>
    </citation>
    <scope>NUCLEOTIDE SEQUENCE [LARGE SCALE GENOMIC DNA]</scope>
    <source>
        <strain evidence="1 2">FIM1</strain>
    </source>
</reference>
<proteinExistence type="predicted"/>
<dbReference type="Proteomes" id="UP000422736">
    <property type="component" value="Chromosome 8"/>
</dbReference>